<dbReference type="Pfam" id="PF00646">
    <property type="entry name" value="F-box"/>
    <property type="match status" value="1"/>
</dbReference>
<protein>
    <recommendedName>
        <fullName evidence="5">F-box domain-containing protein</fullName>
    </recommendedName>
</protein>
<dbReference type="Gene3D" id="3.80.10.10">
    <property type="entry name" value="Ribonuclease Inhibitor"/>
    <property type="match status" value="1"/>
</dbReference>
<evidence type="ECO:0000313" key="3">
    <source>
        <dbReference type="EnsemblPlants" id="OPUNC04G12590.1"/>
    </source>
</evidence>
<evidence type="ECO:0000313" key="4">
    <source>
        <dbReference type="Proteomes" id="UP000026962"/>
    </source>
</evidence>
<keyword evidence="4" id="KW-1185">Reference proteome</keyword>
<accession>A0A0E0KRD5</accession>
<dbReference type="InterPro" id="IPR036047">
    <property type="entry name" value="F-box-like_dom_sf"/>
</dbReference>
<dbReference type="eggNOG" id="ENOG502RYMX">
    <property type="taxonomic scope" value="Eukaryota"/>
</dbReference>
<sequence>MCKRTASKHSHGKEISEKGKPNLQFEDLPLDLICTILSKLPQQEAIRTSVLSTRTKHLSFDLAPMRFAGRDDRGFPNLRTLDLNLLHVKRKELENMLSNCCCLESLSIVRCHLNDELKVDRPMSNLAYLHICCCDITKIELHATKLSTFIYDGDFVPIVLNHTSKLVTAYIFFSDTIFHRVVASLLHGLPNIHKLTLYFSDFRLENLWLLDHSLKFSRLKHIQLCGLVSPHNYDKILDLISFMRVAPFIENVEVHFASSFGLWFAQNGPLRHEFGPSEYKYFKNIHVTGFKGAKGQLEFLLHLVENAPALEVITVDTTERMWEKENKNEYFLQFRSSGRRISSS</sequence>
<reference evidence="3" key="2">
    <citation type="submission" date="2018-05" db="EMBL/GenBank/DDBJ databases">
        <title>OpunRS2 (Oryza punctata Reference Sequence Version 2).</title>
        <authorList>
            <person name="Zhang J."/>
            <person name="Kudrna D."/>
            <person name="Lee S."/>
            <person name="Talag J."/>
            <person name="Welchert J."/>
            <person name="Wing R.A."/>
        </authorList>
    </citation>
    <scope>NUCLEOTIDE SEQUENCE [LARGE SCALE GENOMIC DNA]</scope>
</reference>
<dbReference type="InterPro" id="IPR001810">
    <property type="entry name" value="F-box_dom"/>
</dbReference>
<dbReference type="PANTHER" id="PTHR34145">
    <property type="entry name" value="OS02G0105600 PROTEIN"/>
    <property type="match status" value="1"/>
</dbReference>
<dbReference type="Proteomes" id="UP000026962">
    <property type="component" value="Chromosome 4"/>
</dbReference>
<dbReference type="AlphaFoldDB" id="A0A0E0KRD5"/>
<dbReference type="Gramene" id="OPUNC04G12590.1">
    <property type="protein sequence ID" value="OPUNC04G12590.1"/>
    <property type="gene ID" value="OPUNC04G12590"/>
</dbReference>
<reference evidence="3" key="1">
    <citation type="submission" date="2015-04" db="UniProtKB">
        <authorList>
            <consortium name="EnsemblPlants"/>
        </authorList>
    </citation>
    <scope>IDENTIFICATION</scope>
</reference>
<proteinExistence type="predicted"/>
<evidence type="ECO:0000259" key="2">
    <source>
        <dbReference type="Pfam" id="PF23622"/>
    </source>
</evidence>
<dbReference type="SUPFAM" id="SSF81383">
    <property type="entry name" value="F-box domain"/>
    <property type="match status" value="1"/>
</dbReference>
<organism evidence="3">
    <name type="scientific">Oryza punctata</name>
    <name type="common">Red rice</name>
    <dbReference type="NCBI Taxonomy" id="4537"/>
    <lineage>
        <taxon>Eukaryota</taxon>
        <taxon>Viridiplantae</taxon>
        <taxon>Streptophyta</taxon>
        <taxon>Embryophyta</taxon>
        <taxon>Tracheophyta</taxon>
        <taxon>Spermatophyta</taxon>
        <taxon>Magnoliopsida</taxon>
        <taxon>Liliopsida</taxon>
        <taxon>Poales</taxon>
        <taxon>Poaceae</taxon>
        <taxon>BOP clade</taxon>
        <taxon>Oryzoideae</taxon>
        <taxon>Oryzeae</taxon>
        <taxon>Oryzinae</taxon>
        <taxon>Oryza</taxon>
    </lineage>
</organism>
<evidence type="ECO:0008006" key="5">
    <source>
        <dbReference type="Google" id="ProtNLM"/>
    </source>
</evidence>
<feature type="domain" description="F-box" evidence="1">
    <location>
        <begin position="25"/>
        <end position="59"/>
    </location>
</feature>
<dbReference type="InterPro" id="IPR053772">
    <property type="entry name" value="At1g61320/At1g61330-like"/>
</dbReference>
<dbReference type="PANTHER" id="PTHR34145:SF57">
    <property type="entry name" value="F-BOX DOMAIN-CONTAINING PROTEIN"/>
    <property type="match status" value="1"/>
</dbReference>
<dbReference type="SUPFAM" id="SSF52047">
    <property type="entry name" value="RNI-like"/>
    <property type="match status" value="1"/>
</dbReference>
<dbReference type="InterPro" id="IPR032675">
    <property type="entry name" value="LRR_dom_sf"/>
</dbReference>
<feature type="domain" description="At1g61320/AtMIF1 LRR" evidence="2">
    <location>
        <begin position="67"/>
        <end position="325"/>
    </location>
</feature>
<dbReference type="Pfam" id="PF23622">
    <property type="entry name" value="LRR_At1g61320_AtMIF1"/>
    <property type="match status" value="1"/>
</dbReference>
<dbReference type="STRING" id="4537.A0A0E0KRD5"/>
<dbReference type="EnsemblPlants" id="OPUNC04G12590.1">
    <property type="protein sequence ID" value="OPUNC04G12590.1"/>
    <property type="gene ID" value="OPUNC04G12590"/>
</dbReference>
<dbReference type="InterPro" id="IPR055357">
    <property type="entry name" value="LRR_At1g61320_AtMIF1"/>
</dbReference>
<evidence type="ECO:0000259" key="1">
    <source>
        <dbReference type="Pfam" id="PF00646"/>
    </source>
</evidence>
<dbReference type="HOGENOM" id="CLU_010721_3_2_1"/>
<name>A0A0E0KRD5_ORYPU</name>